<reference evidence="1 2" key="1">
    <citation type="submission" date="2024-01" db="EMBL/GenBank/DDBJ databases">
        <title>Multi-omics insights into the function and evolution of sodium benzoate biodegradation pathways in Benzoatithermus flavus gen. nov., sp. nov. from hot spring.</title>
        <authorList>
            <person name="Hu C.-J."/>
            <person name="Li W.-J."/>
        </authorList>
    </citation>
    <scope>NUCLEOTIDE SEQUENCE [LARGE SCALE GENOMIC DNA]</scope>
    <source>
        <strain evidence="1 2">SYSU G07066</strain>
    </source>
</reference>
<proteinExistence type="predicted"/>
<dbReference type="RefSeq" id="WP_418160330.1">
    <property type="nucleotide sequence ID" value="NZ_JBBLZC010000015.1"/>
</dbReference>
<dbReference type="SUPFAM" id="SSF110087">
    <property type="entry name" value="DR1885-like metal-binding protein"/>
    <property type="match status" value="1"/>
</dbReference>
<gene>
    <name evidence="1" type="ORF">U1T56_15080</name>
</gene>
<sequence length="167" mass="17560">MIRKPWLGGLLLALLVTAPVRAESYRLGDLEIRDAWARASAPMQKNGAAYLTIVNHGGQSDRLVAVEGDVAGAAELHASTVDAQGVATMHPVDGIEVPAGGEVVLRPGELHIMLMDLRRPLAKGASFPLQVRFERAGTVAVQIEVRAARDMPAGGHGADGAQGHKAH</sequence>
<comment type="caution">
    <text evidence="1">The sequence shown here is derived from an EMBL/GenBank/DDBJ whole genome shotgun (WGS) entry which is preliminary data.</text>
</comment>
<dbReference type="PANTHER" id="PTHR36302">
    <property type="entry name" value="BLR7088 PROTEIN"/>
    <property type="match status" value="1"/>
</dbReference>
<dbReference type="PANTHER" id="PTHR36302:SF1">
    <property type="entry name" value="COPPER CHAPERONE PCU(A)C"/>
    <property type="match status" value="1"/>
</dbReference>
<accession>A0ABU8XTF1</accession>
<name>A0ABU8XTF1_9PROT</name>
<dbReference type="InterPro" id="IPR007410">
    <property type="entry name" value="LpqE-like"/>
</dbReference>
<dbReference type="EMBL" id="JBBLZC010000015">
    <property type="protein sequence ID" value="MEK0084478.1"/>
    <property type="molecule type" value="Genomic_DNA"/>
</dbReference>
<dbReference type="Proteomes" id="UP001375743">
    <property type="component" value="Unassembled WGS sequence"/>
</dbReference>
<evidence type="ECO:0000313" key="2">
    <source>
        <dbReference type="Proteomes" id="UP001375743"/>
    </source>
</evidence>
<keyword evidence="2" id="KW-1185">Reference proteome</keyword>
<dbReference type="InterPro" id="IPR058248">
    <property type="entry name" value="Lxx211020-like"/>
</dbReference>
<evidence type="ECO:0000313" key="1">
    <source>
        <dbReference type="EMBL" id="MEK0084478.1"/>
    </source>
</evidence>
<organism evidence="1 2">
    <name type="scientific">Benzoatithermus flavus</name>
    <dbReference type="NCBI Taxonomy" id="3108223"/>
    <lineage>
        <taxon>Bacteria</taxon>
        <taxon>Pseudomonadati</taxon>
        <taxon>Pseudomonadota</taxon>
        <taxon>Alphaproteobacteria</taxon>
        <taxon>Geminicoccales</taxon>
        <taxon>Geminicoccaceae</taxon>
        <taxon>Benzoatithermus</taxon>
    </lineage>
</organism>
<dbReference type="Gene3D" id="2.60.40.1890">
    <property type="entry name" value="PCu(A)C copper chaperone"/>
    <property type="match status" value="1"/>
</dbReference>
<protein>
    <submittedName>
        <fullName evidence="1">Copper chaperone PCu(A)C</fullName>
    </submittedName>
</protein>
<dbReference type="InterPro" id="IPR036182">
    <property type="entry name" value="PCuAC_sf"/>
</dbReference>
<dbReference type="Pfam" id="PF04314">
    <property type="entry name" value="PCuAC"/>
    <property type="match status" value="1"/>
</dbReference>